<dbReference type="Proteomes" id="UP000001746">
    <property type="component" value="Chromosome"/>
</dbReference>
<gene>
    <name evidence="1" type="ordered locus">Hmuk_1722</name>
</gene>
<protein>
    <submittedName>
        <fullName evidence="1">Uncharacterized protein</fullName>
    </submittedName>
</protein>
<dbReference type="GeneID" id="59369214"/>
<dbReference type="EMBL" id="CP001688">
    <property type="protein sequence ID" value="ACV47836.1"/>
    <property type="molecule type" value="Genomic_DNA"/>
</dbReference>
<dbReference type="KEGG" id="hmu:Hmuk_1722"/>
<evidence type="ECO:0000313" key="2">
    <source>
        <dbReference type="Proteomes" id="UP000001746"/>
    </source>
</evidence>
<organism evidence="1 2">
    <name type="scientific">Halomicrobium mukohataei (strain ATCC 700874 / DSM 12286 / JCM 9738 / NCIMB 13541)</name>
    <name type="common">Haloarcula mukohataei</name>
    <dbReference type="NCBI Taxonomy" id="485914"/>
    <lineage>
        <taxon>Archaea</taxon>
        <taxon>Methanobacteriati</taxon>
        <taxon>Methanobacteriota</taxon>
        <taxon>Stenosarchaea group</taxon>
        <taxon>Halobacteria</taxon>
        <taxon>Halobacteriales</taxon>
        <taxon>Haloarculaceae</taxon>
        <taxon>Halomicrobium</taxon>
    </lineage>
</organism>
<dbReference type="HOGENOM" id="CLU_3178480_0_0_2"/>
<dbReference type="STRING" id="485914.Hmuk_1722"/>
<keyword evidence="2" id="KW-1185">Reference proteome</keyword>
<sequence>MRTQITLQGTDSQDFEQLRETIEQQRPGGRPSNAEVVRVLMDAAPY</sequence>
<dbReference type="eggNOG" id="arCOG09039">
    <property type="taxonomic scope" value="Archaea"/>
</dbReference>
<dbReference type="OrthoDB" id="236238at2157"/>
<evidence type="ECO:0000313" key="1">
    <source>
        <dbReference type="EMBL" id="ACV47836.1"/>
    </source>
</evidence>
<dbReference type="RefSeq" id="WP_015762678.1">
    <property type="nucleotide sequence ID" value="NC_013202.1"/>
</dbReference>
<name>C7P414_HALMD</name>
<accession>C7P414</accession>
<reference evidence="1 2" key="1">
    <citation type="journal article" date="2009" name="Stand. Genomic Sci.">
        <title>Complete genome sequence of Halomicrobium mukohataei type strain (arg-2).</title>
        <authorList>
            <person name="Tindall B.J."/>
            <person name="Schneider S."/>
            <person name="Lapidus A."/>
            <person name="Copeland A."/>
            <person name="Glavina Del Rio T."/>
            <person name="Nolan M."/>
            <person name="Lucas S."/>
            <person name="Chen F."/>
            <person name="Tice H."/>
            <person name="Cheng J.F."/>
            <person name="Saunders E."/>
            <person name="Bruce D."/>
            <person name="Goodwin L."/>
            <person name="Pitluck S."/>
            <person name="Mikhailova N."/>
            <person name="Pati A."/>
            <person name="Ivanova N."/>
            <person name="Mavrommatis K."/>
            <person name="Chen A."/>
            <person name="Palaniappan K."/>
            <person name="Chain P."/>
            <person name="Land M."/>
            <person name="Hauser L."/>
            <person name="Chang Y.J."/>
            <person name="Jeffries C.D."/>
            <person name="Brettin T."/>
            <person name="Han C."/>
            <person name="Rohde M."/>
            <person name="Goker M."/>
            <person name="Bristow J."/>
            <person name="Eisen J.A."/>
            <person name="Markowitz V."/>
            <person name="Hugenholtz P."/>
            <person name="Klenk H.P."/>
            <person name="Kyrpides N.C."/>
            <person name="Detter J.C."/>
        </authorList>
    </citation>
    <scope>NUCLEOTIDE SEQUENCE [LARGE SCALE GENOMIC DNA]</scope>
    <source>
        <strain evidence="2">ATCC 700874 / DSM 12286 / JCM 9738 / NCIMB 13541</strain>
    </source>
</reference>
<proteinExistence type="predicted"/>
<dbReference type="AlphaFoldDB" id="C7P414"/>